<reference evidence="4" key="1">
    <citation type="journal article" date="2019" name="Int. J. Syst. Evol. Microbiol.">
        <title>The Global Catalogue of Microorganisms (GCM) 10K type strain sequencing project: providing services to taxonomists for standard genome sequencing and annotation.</title>
        <authorList>
            <consortium name="The Broad Institute Genomics Platform"/>
            <consortium name="The Broad Institute Genome Sequencing Center for Infectious Disease"/>
            <person name="Wu L."/>
            <person name="Ma J."/>
        </authorList>
    </citation>
    <scope>NUCLEOTIDE SEQUENCE [LARGE SCALE GENOMIC DNA]</scope>
    <source>
        <strain evidence="4">KCTC 52127</strain>
    </source>
</reference>
<keyword evidence="1" id="KW-0472">Membrane</keyword>
<accession>A0ABW5LUU1</accession>
<keyword evidence="1" id="KW-0812">Transmembrane</keyword>
<keyword evidence="1" id="KW-1133">Transmembrane helix</keyword>
<keyword evidence="4" id="KW-1185">Reference proteome</keyword>
<evidence type="ECO:0000256" key="2">
    <source>
        <dbReference type="SAM" id="SignalP"/>
    </source>
</evidence>
<feature type="chain" id="PRO_5045498106" evidence="2">
    <location>
        <begin position="21"/>
        <end position="329"/>
    </location>
</feature>
<feature type="transmembrane region" description="Helical" evidence="1">
    <location>
        <begin position="67"/>
        <end position="89"/>
    </location>
</feature>
<dbReference type="Proteomes" id="UP001597508">
    <property type="component" value="Unassembled WGS sequence"/>
</dbReference>
<protein>
    <submittedName>
        <fullName evidence="3">Uncharacterized protein</fullName>
    </submittedName>
</protein>
<name>A0ABW5LUU1_9FLAO</name>
<dbReference type="RefSeq" id="WP_379666542.1">
    <property type="nucleotide sequence ID" value="NZ_JBHULH010000004.1"/>
</dbReference>
<dbReference type="EMBL" id="JBHULH010000004">
    <property type="protein sequence ID" value="MFD2567836.1"/>
    <property type="molecule type" value="Genomic_DNA"/>
</dbReference>
<comment type="caution">
    <text evidence="3">The sequence shown here is derived from an EMBL/GenBank/DDBJ whole genome shotgun (WGS) entry which is preliminary data.</text>
</comment>
<evidence type="ECO:0000313" key="4">
    <source>
        <dbReference type="Proteomes" id="UP001597508"/>
    </source>
</evidence>
<keyword evidence="2" id="KW-0732">Signal</keyword>
<evidence type="ECO:0000313" key="3">
    <source>
        <dbReference type="EMBL" id="MFD2567836.1"/>
    </source>
</evidence>
<proteinExistence type="predicted"/>
<evidence type="ECO:0000256" key="1">
    <source>
        <dbReference type="SAM" id="Phobius"/>
    </source>
</evidence>
<organism evidence="3 4">
    <name type="scientific">Pseudotenacibaculum haliotis</name>
    <dbReference type="NCBI Taxonomy" id="1862138"/>
    <lineage>
        <taxon>Bacteria</taxon>
        <taxon>Pseudomonadati</taxon>
        <taxon>Bacteroidota</taxon>
        <taxon>Flavobacteriia</taxon>
        <taxon>Flavobacteriales</taxon>
        <taxon>Flavobacteriaceae</taxon>
        <taxon>Pseudotenacibaculum</taxon>
    </lineage>
</organism>
<sequence>MKTVYSFLIVCLVSLSIVSAQTDSIQQQKIQKEIQEYLSEKNYTRIPNTDFDKILQNEIDTKVKSGLTYWMTLISVIIAVSGGVAAFAFNLKIKQVVHNEIESKNAELLESLDKMMIESKMNKLRMDFEVLKEDHKLNPNQPTLKSDTYLLLEECVHIKFDSLIPEVVDFLGCIIFSERHIDELDLLIRTYERNYNLKATTCMNAAILSVEYYNMEGTKRYKDNCIKYCHNSIDKMSWYGEPRGILILLHAMDFVKAESQQMKETALKEVQKVLANILKGSSNYIATNTCDRLDRDKNHDAFKEYLQVIQNELPDEFNKLYAKAIIENQ</sequence>
<feature type="signal peptide" evidence="2">
    <location>
        <begin position="1"/>
        <end position="20"/>
    </location>
</feature>
<gene>
    <name evidence="3" type="ORF">ACFSRZ_10665</name>
</gene>